<dbReference type="EMBL" id="JAEPWM010000004">
    <property type="protein sequence ID" value="MBK6006891.1"/>
    <property type="molecule type" value="Genomic_DNA"/>
</dbReference>
<comment type="caution">
    <text evidence="2">The sequence shown here is derived from an EMBL/GenBank/DDBJ whole genome shotgun (WGS) entry which is preliminary data.</text>
</comment>
<proteinExistence type="predicted"/>
<organism evidence="2 3">
    <name type="scientific">Ramlibacter ginsenosidimutans</name>
    <dbReference type="NCBI Taxonomy" id="502333"/>
    <lineage>
        <taxon>Bacteria</taxon>
        <taxon>Pseudomonadati</taxon>
        <taxon>Pseudomonadota</taxon>
        <taxon>Betaproteobacteria</taxon>
        <taxon>Burkholderiales</taxon>
        <taxon>Comamonadaceae</taxon>
        <taxon>Ramlibacter</taxon>
    </lineage>
</organism>
<reference evidence="2" key="2">
    <citation type="submission" date="2021-01" db="EMBL/GenBank/DDBJ databases">
        <authorList>
            <person name="Kang M."/>
        </authorList>
    </citation>
    <scope>NUCLEOTIDE SEQUENCE</scope>
    <source>
        <strain evidence="2">KACC 17527</strain>
    </source>
</reference>
<accession>A0A934WMQ4</accession>
<dbReference type="SUPFAM" id="SSF53474">
    <property type="entry name" value="alpha/beta-Hydrolases"/>
    <property type="match status" value="1"/>
</dbReference>
<dbReference type="PANTHER" id="PTHR37946:SF1">
    <property type="entry name" value="SLL1969 PROTEIN"/>
    <property type="match status" value="1"/>
</dbReference>
<dbReference type="InterPro" id="IPR029058">
    <property type="entry name" value="AB_hydrolase_fold"/>
</dbReference>
<evidence type="ECO:0000313" key="2">
    <source>
        <dbReference type="EMBL" id="MBK6006891.1"/>
    </source>
</evidence>
<keyword evidence="3" id="KW-1185">Reference proteome</keyword>
<protein>
    <recommendedName>
        <fullName evidence="1">AB hydrolase-1 domain-containing protein</fullName>
    </recommendedName>
</protein>
<dbReference type="RefSeq" id="WP_201171235.1">
    <property type="nucleotide sequence ID" value="NZ_JAEPWM010000004.1"/>
</dbReference>
<feature type="domain" description="AB hydrolase-1" evidence="1">
    <location>
        <begin position="4"/>
        <end position="194"/>
    </location>
</feature>
<dbReference type="PANTHER" id="PTHR37946">
    <property type="entry name" value="SLL1969 PROTEIN"/>
    <property type="match status" value="1"/>
</dbReference>
<dbReference type="Gene3D" id="3.40.50.1820">
    <property type="entry name" value="alpha/beta hydrolase"/>
    <property type="match status" value="1"/>
</dbReference>
<evidence type="ECO:0000259" key="1">
    <source>
        <dbReference type="Pfam" id="PF12697"/>
    </source>
</evidence>
<dbReference type="Proteomes" id="UP000630528">
    <property type="component" value="Unassembled WGS sequence"/>
</dbReference>
<sequence length="454" mass="50205">MRQVLILHGWSDTSASFHTLAAALRSSGYQTTPVWLGDYISKDDDVSIPDVAKRMEEVLQQLVTSGSIATPFDMIVHSTGGLVARTWLTMFDAGRGSRWMQRLVMLAPANYGSRLASMGKSMVGRLTKGMDNWFQTGTQMLNALELGSPFQWRLALADVLHDGQMPSASLVPYSESGCLPFVISGIKGYDQILRRPLNENGADGTVRAAAANLTSYGLTLDFTRGNEPAATVWNRVGPLDAFAFHALDDVDHGSIIEGGPSVLPLVLEALGCPMDRQAYTDILDRWFAATEALADPKDPTHHQFFQLNTFVVDDLGDPVADHFIEFYGSDDDTRDAALAVFQTDVIRDVHVNGVNGACRTFFIDRTVMFTRFYNGKEAGQQDEVKVSIWATPPGPNVAYFRLGAAANFGEYLVHVQDEALKQDRWLRRHCTHFLKVIIPRRPTEGVFKLNPFSP</sequence>
<gene>
    <name evidence="2" type="ORF">JJB11_12390</name>
</gene>
<dbReference type="AlphaFoldDB" id="A0A934WMQ4"/>
<name>A0A934WMQ4_9BURK</name>
<evidence type="ECO:0000313" key="3">
    <source>
        <dbReference type="Proteomes" id="UP000630528"/>
    </source>
</evidence>
<reference evidence="2" key="1">
    <citation type="journal article" date="2012" name="J. Microbiol. Biotechnol.">
        <title>Ramlibacter ginsenosidimutans sp. nov., with ginsenoside-converting activity.</title>
        <authorList>
            <person name="Wang L."/>
            <person name="An D.S."/>
            <person name="Kim S.G."/>
            <person name="Jin F.X."/>
            <person name="Kim S.C."/>
            <person name="Lee S.T."/>
            <person name="Im W.T."/>
        </authorList>
    </citation>
    <scope>NUCLEOTIDE SEQUENCE</scope>
    <source>
        <strain evidence="2">KACC 17527</strain>
    </source>
</reference>
<dbReference type="InterPro" id="IPR000073">
    <property type="entry name" value="AB_hydrolase_1"/>
</dbReference>
<dbReference type="Pfam" id="PF12697">
    <property type="entry name" value="Abhydrolase_6"/>
    <property type="match status" value="1"/>
</dbReference>